<dbReference type="PRINTS" id="PR00722">
    <property type="entry name" value="CHYMOTRYPSIN"/>
</dbReference>
<evidence type="ECO:0000313" key="9">
    <source>
        <dbReference type="EnsemblMetazoa" id="AALB016156-PA"/>
    </source>
</evidence>
<dbReference type="AlphaFoldDB" id="A0A8W7K7K7"/>
<dbReference type="EnsemblMetazoa" id="AALB016156-RA">
    <property type="protein sequence ID" value="AALB016156-PA"/>
    <property type="gene ID" value="AALB016156"/>
</dbReference>
<dbReference type="Gene3D" id="2.40.10.10">
    <property type="entry name" value="Trypsin-like serine proteases"/>
    <property type="match status" value="1"/>
</dbReference>
<keyword evidence="3 6" id="KW-0720">Serine protease</keyword>
<dbReference type="InterPro" id="IPR009003">
    <property type="entry name" value="Peptidase_S1_PA"/>
</dbReference>
<reference evidence="9 10" key="1">
    <citation type="journal article" date="2017" name="G3 (Bethesda)">
        <title>The Physical Genome Mapping of Anopheles albimanus Corrected Scaffold Misassemblies and Identified Interarm Rearrangements in Genus Anopheles.</title>
        <authorList>
            <person name="Artemov G.N."/>
            <person name="Peery A.N."/>
            <person name="Jiang X."/>
            <person name="Tu Z."/>
            <person name="Stegniy V.N."/>
            <person name="Sharakhova M.V."/>
            <person name="Sharakhov I.V."/>
        </authorList>
    </citation>
    <scope>NUCLEOTIDE SEQUENCE [LARGE SCALE GENOMIC DNA]</scope>
    <source>
        <strain evidence="9 10">ALBI9_A</strain>
    </source>
</reference>
<dbReference type="PROSITE" id="PS00135">
    <property type="entry name" value="TRYPSIN_SER"/>
    <property type="match status" value="1"/>
</dbReference>
<dbReference type="FunFam" id="2.40.10.10:FF:000034">
    <property type="entry name" value="Eupolytin"/>
    <property type="match status" value="1"/>
</dbReference>
<dbReference type="GeneID" id="118467316"/>
<feature type="signal peptide" evidence="7">
    <location>
        <begin position="1"/>
        <end position="18"/>
    </location>
</feature>
<feature type="chain" id="PRO_5036492055" description="Peptidase S1 domain-containing protein" evidence="7">
    <location>
        <begin position="19"/>
        <end position="312"/>
    </location>
</feature>
<organism evidence="9 10">
    <name type="scientific">Anopheles albimanus</name>
    <name type="common">New world malaria mosquito</name>
    <dbReference type="NCBI Taxonomy" id="7167"/>
    <lineage>
        <taxon>Eukaryota</taxon>
        <taxon>Metazoa</taxon>
        <taxon>Ecdysozoa</taxon>
        <taxon>Arthropoda</taxon>
        <taxon>Hexapoda</taxon>
        <taxon>Insecta</taxon>
        <taxon>Pterygota</taxon>
        <taxon>Neoptera</taxon>
        <taxon>Endopterygota</taxon>
        <taxon>Diptera</taxon>
        <taxon>Nematocera</taxon>
        <taxon>Culicoidea</taxon>
        <taxon>Culicidae</taxon>
        <taxon>Anophelinae</taxon>
        <taxon>Anopheles</taxon>
    </lineage>
</organism>
<comment type="similarity">
    <text evidence="5">Belongs to the peptidase S1 family. CLIP subfamily.</text>
</comment>
<evidence type="ECO:0000313" key="10">
    <source>
        <dbReference type="Proteomes" id="UP000069272"/>
    </source>
</evidence>
<dbReference type="InterPro" id="IPR033116">
    <property type="entry name" value="TRYPSIN_SER"/>
</dbReference>
<dbReference type="KEGG" id="aali:118467316"/>
<evidence type="ECO:0000256" key="6">
    <source>
        <dbReference type="RuleBase" id="RU363034"/>
    </source>
</evidence>
<dbReference type="InterPro" id="IPR043504">
    <property type="entry name" value="Peptidase_S1_PA_chymotrypsin"/>
</dbReference>
<evidence type="ECO:0000256" key="7">
    <source>
        <dbReference type="SAM" id="SignalP"/>
    </source>
</evidence>
<keyword evidence="7" id="KW-0732">Signal</keyword>
<keyword evidence="1 6" id="KW-0645">Protease</keyword>
<dbReference type="GO" id="GO:0006508">
    <property type="term" value="P:proteolysis"/>
    <property type="evidence" value="ECO:0007669"/>
    <property type="project" value="UniProtKB-KW"/>
</dbReference>
<proteinExistence type="inferred from homology"/>
<evidence type="ECO:0000256" key="1">
    <source>
        <dbReference type="ARBA" id="ARBA00022670"/>
    </source>
</evidence>
<keyword evidence="4" id="KW-1015">Disulfide bond</keyword>
<evidence type="ECO:0000256" key="2">
    <source>
        <dbReference type="ARBA" id="ARBA00022801"/>
    </source>
</evidence>
<evidence type="ECO:0000256" key="4">
    <source>
        <dbReference type="ARBA" id="ARBA00023157"/>
    </source>
</evidence>
<sequence>MQRTVLWLWLLGFGTVWCQAVGNVAIDWTQVKPVQQLDHYWARVPAEWQFLRNISDQRTDAPSGGRITNGAEASAGQFPYQALLLVEFGALTTLCGGSVLTNHFILSAAHCVMLDQTTVAGAGTAIMGALNRLEQEPTQQRLRFGRTGIFVHPQYTASNLRFDVTVIRLGTAMVFNPWVQPIALPSRNDLRTFEGLIGTVSGFGRTSDATGGFSTTLRYTHNPILSNGACIDRWGSLLVEPQNICQSGDGGRSACNGDSGGPLTVLNGGRTLQVGVVSFGPDNGCTRGMPVVMARVSFFLDWIAANSDYVVS</sequence>
<dbReference type="SUPFAM" id="SSF50494">
    <property type="entry name" value="Trypsin-like serine proteases"/>
    <property type="match status" value="1"/>
</dbReference>
<keyword evidence="2 6" id="KW-0378">Hydrolase</keyword>
<evidence type="ECO:0000259" key="8">
    <source>
        <dbReference type="PROSITE" id="PS50240"/>
    </source>
</evidence>
<dbReference type="RefSeq" id="XP_035793547.1">
    <property type="nucleotide sequence ID" value="XM_035937654.1"/>
</dbReference>
<dbReference type="CDD" id="cd00190">
    <property type="entry name" value="Tryp_SPc"/>
    <property type="match status" value="1"/>
</dbReference>
<evidence type="ECO:0000256" key="5">
    <source>
        <dbReference type="ARBA" id="ARBA00024195"/>
    </source>
</evidence>
<evidence type="ECO:0000256" key="3">
    <source>
        <dbReference type="ARBA" id="ARBA00022825"/>
    </source>
</evidence>
<dbReference type="SMART" id="SM00020">
    <property type="entry name" value="Tryp_SPc"/>
    <property type="match status" value="1"/>
</dbReference>
<dbReference type="PANTHER" id="PTHR24250">
    <property type="entry name" value="CHYMOTRYPSIN-RELATED"/>
    <property type="match status" value="1"/>
</dbReference>
<dbReference type="PANTHER" id="PTHR24250:SF50">
    <property type="entry name" value="PEPTIDASE S1 DOMAIN-CONTAINING PROTEIN"/>
    <property type="match status" value="1"/>
</dbReference>
<accession>A0A8W7K7K7</accession>
<protein>
    <recommendedName>
        <fullName evidence="8">Peptidase S1 domain-containing protein</fullName>
    </recommendedName>
</protein>
<dbReference type="OrthoDB" id="5565075at2759"/>
<feature type="domain" description="Peptidase S1" evidence="8">
    <location>
        <begin position="67"/>
        <end position="308"/>
    </location>
</feature>
<dbReference type="PROSITE" id="PS50240">
    <property type="entry name" value="TRYPSIN_DOM"/>
    <property type="match status" value="1"/>
</dbReference>
<dbReference type="InterPro" id="IPR001254">
    <property type="entry name" value="Trypsin_dom"/>
</dbReference>
<name>A0A8W7K7K7_ANOAL</name>
<keyword evidence="10" id="KW-1185">Reference proteome</keyword>
<dbReference type="InterPro" id="IPR001314">
    <property type="entry name" value="Peptidase_S1A"/>
</dbReference>
<dbReference type="GO" id="GO:0004252">
    <property type="term" value="F:serine-type endopeptidase activity"/>
    <property type="evidence" value="ECO:0007669"/>
    <property type="project" value="InterPro"/>
</dbReference>
<reference evidence="9" key="2">
    <citation type="submission" date="2022-08" db="UniProtKB">
        <authorList>
            <consortium name="EnsemblMetazoa"/>
        </authorList>
    </citation>
    <scope>IDENTIFICATION</scope>
    <source>
        <strain evidence="9">STECLA/ALBI9_A</strain>
    </source>
</reference>
<dbReference type="PROSITE" id="PS00134">
    <property type="entry name" value="TRYPSIN_HIS"/>
    <property type="match status" value="1"/>
</dbReference>
<dbReference type="Pfam" id="PF00089">
    <property type="entry name" value="Trypsin"/>
    <property type="match status" value="1"/>
</dbReference>
<dbReference type="Proteomes" id="UP000069272">
    <property type="component" value="Chromosome 3L"/>
</dbReference>
<dbReference type="InterPro" id="IPR018114">
    <property type="entry name" value="TRYPSIN_HIS"/>
</dbReference>